<dbReference type="RefSeq" id="WP_380139640.1">
    <property type="nucleotide sequence ID" value="NZ_JBHLUI010000012.1"/>
</dbReference>
<organism evidence="3 4">
    <name type="scientific">Kineococcus gynurae</name>
    <dbReference type="NCBI Taxonomy" id="452979"/>
    <lineage>
        <taxon>Bacteria</taxon>
        <taxon>Bacillati</taxon>
        <taxon>Actinomycetota</taxon>
        <taxon>Actinomycetes</taxon>
        <taxon>Kineosporiales</taxon>
        <taxon>Kineosporiaceae</taxon>
        <taxon>Kineococcus</taxon>
    </lineage>
</organism>
<keyword evidence="1" id="KW-0732">Signal</keyword>
<gene>
    <name evidence="3" type="ORF">ACFFVI_03100</name>
</gene>
<name>A0ABV5LPC7_9ACTN</name>
<evidence type="ECO:0000313" key="3">
    <source>
        <dbReference type="EMBL" id="MFB9375949.1"/>
    </source>
</evidence>
<evidence type="ECO:0000259" key="2">
    <source>
        <dbReference type="Pfam" id="PF13539"/>
    </source>
</evidence>
<dbReference type="PANTHER" id="PTHR30032:SF4">
    <property type="entry name" value="AMIDASE ENHANCER"/>
    <property type="match status" value="1"/>
</dbReference>
<feature type="signal peptide" evidence="1">
    <location>
        <begin position="1"/>
        <end position="28"/>
    </location>
</feature>
<accession>A0ABV5LPC7</accession>
<feature type="chain" id="PRO_5045494422" evidence="1">
    <location>
        <begin position="29"/>
        <end position="537"/>
    </location>
</feature>
<dbReference type="InterPro" id="IPR009045">
    <property type="entry name" value="Zn_M74/Hedgehog-like"/>
</dbReference>
<evidence type="ECO:0000313" key="4">
    <source>
        <dbReference type="Proteomes" id="UP001589748"/>
    </source>
</evidence>
<dbReference type="EMBL" id="JBHMDM010000001">
    <property type="protein sequence ID" value="MFB9375949.1"/>
    <property type="molecule type" value="Genomic_DNA"/>
</dbReference>
<dbReference type="PANTHER" id="PTHR30032">
    <property type="entry name" value="N-ACETYLMURAMOYL-L-ALANINE AMIDASE-RELATED"/>
    <property type="match status" value="1"/>
</dbReference>
<dbReference type="SUPFAM" id="SSF55166">
    <property type="entry name" value="Hedgehog/DD-peptidase"/>
    <property type="match status" value="1"/>
</dbReference>
<proteinExistence type="predicted"/>
<protein>
    <submittedName>
        <fullName evidence="3">Cell wall-binding repeat-containing protein</fullName>
    </submittedName>
</protein>
<comment type="caution">
    <text evidence="3">The sequence shown here is derived from an EMBL/GenBank/DDBJ whole genome shotgun (WGS) entry which is preliminary data.</text>
</comment>
<sequence length="537" mass="54637">MRARRGPVGMLVAVGLAAALTTVPVAPAAAAGTDVVRLAGDDRYATAVAVARAGAGTAGLSDRTRPVVVGGEDFPDALSAVNLLAGGRGAVVLGREGGLPTESAELLTDLADRPAWVLGSTDVLSPALAAQVAASRPGQDVRRLGGADRYATNELTVAETYDARSAPAGTMQGRRTGILVSGTAFADALSAGPLATRERLPLVLTAPGALSPSAARSLRQAGVQQVLVVGGAQAVPDAVLEQVRSLGMTVRRVAGGDRQATAVAVADLARQDFGWVPGRVLLADGRRFADALAGAGRGGALGAPVLLTAGPGDLGTATRAWLRRDGGALTRVEVLGGPSSVSADLLEQVRVAARPAAVEAVTAADLGASWRPGCPVGPADLRRVTVPTVDLAGRARTGSIVVHADVAAATVRIFDDLYVAGFPVASMRPVEAFGGSDDASMAADNTSAFNCRQAVGSTRFSEHSYGTAIDLNPVENPYVRGATVLPAAGRAHLVRTPAPGRVVAGDATVQTFQRNGFRWGGAWTSLKDYQHFSVTGR</sequence>
<dbReference type="Proteomes" id="UP001589748">
    <property type="component" value="Unassembled WGS sequence"/>
</dbReference>
<dbReference type="PROSITE" id="PS51318">
    <property type="entry name" value="TAT"/>
    <property type="match status" value="1"/>
</dbReference>
<evidence type="ECO:0000256" key="1">
    <source>
        <dbReference type="SAM" id="SignalP"/>
    </source>
</evidence>
<dbReference type="Gene3D" id="3.30.1380.10">
    <property type="match status" value="1"/>
</dbReference>
<reference evidence="3 4" key="1">
    <citation type="submission" date="2024-09" db="EMBL/GenBank/DDBJ databases">
        <authorList>
            <person name="Sun Q."/>
            <person name="Mori K."/>
        </authorList>
    </citation>
    <scope>NUCLEOTIDE SEQUENCE [LARGE SCALE GENOMIC DNA]</scope>
    <source>
        <strain evidence="3 4">TISTR 1856</strain>
    </source>
</reference>
<dbReference type="InterPro" id="IPR006311">
    <property type="entry name" value="TAT_signal"/>
</dbReference>
<keyword evidence="4" id="KW-1185">Reference proteome</keyword>
<dbReference type="Pfam" id="PF13539">
    <property type="entry name" value="Peptidase_M15_4"/>
    <property type="match status" value="1"/>
</dbReference>
<dbReference type="Pfam" id="PF04122">
    <property type="entry name" value="CW_binding_2"/>
    <property type="match status" value="3"/>
</dbReference>
<dbReference type="InterPro" id="IPR051922">
    <property type="entry name" value="Bact_Sporulation_Assoc"/>
</dbReference>
<feature type="domain" description="Peptidase M15C" evidence="2">
    <location>
        <begin position="456"/>
        <end position="533"/>
    </location>
</feature>
<dbReference type="Gene3D" id="3.40.50.12090">
    <property type="match status" value="1"/>
</dbReference>
<dbReference type="InterPro" id="IPR007253">
    <property type="entry name" value="Cell_wall-bd_2"/>
</dbReference>
<dbReference type="InterPro" id="IPR039561">
    <property type="entry name" value="Peptidase_M15C"/>
</dbReference>